<keyword evidence="3" id="KW-1185">Reference proteome</keyword>
<dbReference type="EMBL" id="QVLX01000001">
    <property type="protein sequence ID" value="RGE90268.1"/>
    <property type="molecule type" value="Genomic_DNA"/>
</dbReference>
<evidence type="ECO:0000313" key="3">
    <source>
        <dbReference type="Proteomes" id="UP000261080"/>
    </source>
</evidence>
<accession>A0A3E3K771</accession>
<dbReference type="RefSeq" id="WP_053770026.1">
    <property type="nucleotide sequence ID" value="NZ_CAUAFM010000035.1"/>
</dbReference>
<dbReference type="Pfam" id="PF14397">
    <property type="entry name" value="ATPgrasp_ST"/>
    <property type="match status" value="1"/>
</dbReference>
<feature type="domain" description="Alpha-L-glutamate ligase-related protein ATP-grasp" evidence="1">
    <location>
        <begin position="80"/>
        <end position="318"/>
    </location>
</feature>
<dbReference type="InterPro" id="IPR039523">
    <property type="entry name" value="RimK-rel_E_lig_ATP-grasp"/>
</dbReference>
<keyword evidence="2" id="KW-0808">Transferase</keyword>
<evidence type="ECO:0000259" key="1">
    <source>
        <dbReference type="Pfam" id="PF14397"/>
    </source>
</evidence>
<sequence length="338" mass="39731">MNQLSVKQRYERIIDMINQNVTDYPKKRKTIRILTDFLLEKIRYKTKMSDYIQYEYYKKPNYLRREFIDENRREIIHRIMNDPKDCELFNNKAEFNRVFTKYLGRDWFDTQNDTFENFRLFVEKHKKFFVKPAEGWFGIGAGICNVEDDSSLDQVWRELQEKKALLEECITQHHELSEFNPTSVNTLRIVTVLCPDNNVKIMTADLRLGRKGKVADNFHHNGIASLIDVDTGIIYTMGIDKNRRRYILHPDSKKQIIGFCIPFWKQIKETVREAALIIPTVRYVGWDIALGENGEVMIVEGNCMADPDVTQMPDGKGKWPMYVPILKAVEKSRGGKSK</sequence>
<comment type="caution">
    <text evidence="2">The sequence shown here is derived from an EMBL/GenBank/DDBJ whole genome shotgun (WGS) entry which is preliminary data.</text>
</comment>
<protein>
    <submittedName>
        <fullName evidence="2">Hexapeptide transferase</fullName>
    </submittedName>
</protein>
<dbReference type="GeneID" id="97192407"/>
<reference evidence="2 3" key="1">
    <citation type="submission" date="2018-08" db="EMBL/GenBank/DDBJ databases">
        <title>A genome reference for cultivated species of the human gut microbiota.</title>
        <authorList>
            <person name="Zou Y."/>
            <person name="Xue W."/>
            <person name="Luo G."/>
        </authorList>
    </citation>
    <scope>NUCLEOTIDE SEQUENCE [LARGE SCALE GENOMIC DNA]</scope>
    <source>
        <strain evidence="2 3">AF37-2AT</strain>
    </source>
</reference>
<organism evidence="2 3">
    <name type="scientific">Sellimonas intestinalis</name>
    <dbReference type="NCBI Taxonomy" id="1653434"/>
    <lineage>
        <taxon>Bacteria</taxon>
        <taxon>Bacillati</taxon>
        <taxon>Bacillota</taxon>
        <taxon>Clostridia</taxon>
        <taxon>Lachnospirales</taxon>
        <taxon>Lachnospiraceae</taxon>
        <taxon>Sellimonas</taxon>
    </lineage>
</organism>
<name>A0A3E3K771_9FIRM</name>
<gene>
    <name evidence="2" type="ORF">DW016_03230</name>
</gene>
<evidence type="ECO:0000313" key="2">
    <source>
        <dbReference type="EMBL" id="RGE90268.1"/>
    </source>
</evidence>
<dbReference type="SUPFAM" id="SSF56059">
    <property type="entry name" value="Glutathione synthetase ATP-binding domain-like"/>
    <property type="match status" value="1"/>
</dbReference>
<dbReference type="OrthoDB" id="8736147at2"/>
<dbReference type="GO" id="GO:0016740">
    <property type="term" value="F:transferase activity"/>
    <property type="evidence" value="ECO:0007669"/>
    <property type="project" value="UniProtKB-KW"/>
</dbReference>
<dbReference type="Proteomes" id="UP000261080">
    <property type="component" value="Unassembled WGS sequence"/>
</dbReference>
<proteinExistence type="predicted"/>
<dbReference type="AlphaFoldDB" id="A0A3E3K771"/>